<gene>
    <name evidence="2" type="ORF">GCM10010964_30420</name>
</gene>
<evidence type="ECO:0000256" key="1">
    <source>
        <dbReference type="SAM" id="Phobius"/>
    </source>
</evidence>
<proteinExistence type="predicted"/>
<sequence>MGGGFYLWGRSLPSRPSLLHDNVMLGHATWTDPLALSSGTGARLVLAAGVAALLWLGVLWAMTG</sequence>
<dbReference type="Proteomes" id="UP000597507">
    <property type="component" value="Unassembled WGS sequence"/>
</dbReference>
<reference evidence="2 3" key="1">
    <citation type="journal article" date="2014" name="Int. J. Syst. Evol. Microbiol.">
        <title>Complete genome sequence of Corynebacterium casei LMG S-19264T (=DSM 44701T), isolated from a smear-ripened cheese.</title>
        <authorList>
            <consortium name="US DOE Joint Genome Institute (JGI-PGF)"/>
            <person name="Walter F."/>
            <person name="Albersmeier A."/>
            <person name="Kalinowski J."/>
            <person name="Ruckert C."/>
        </authorList>
    </citation>
    <scope>NUCLEOTIDE SEQUENCE [LARGE SCALE GENOMIC DNA]</scope>
    <source>
        <strain evidence="2 3">CGMCC 1.16330</strain>
    </source>
</reference>
<name>A0A8J2ZDB0_9PROT</name>
<keyword evidence="1" id="KW-0472">Membrane</keyword>
<evidence type="ECO:0000313" key="2">
    <source>
        <dbReference type="EMBL" id="GGG40707.1"/>
    </source>
</evidence>
<keyword evidence="1" id="KW-1133">Transmembrane helix</keyword>
<dbReference type="AlphaFoldDB" id="A0A8J2ZDB0"/>
<protein>
    <submittedName>
        <fullName evidence="2">Uncharacterized protein</fullName>
    </submittedName>
</protein>
<dbReference type="EMBL" id="BMKS01000009">
    <property type="protein sequence ID" value="GGG40707.1"/>
    <property type="molecule type" value="Genomic_DNA"/>
</dbReference>
<keyword evidence="1" id="KW-0812">Transmembrane</keyword>
<comment type="caution">
    <text evidence="2">The sequence shown here is derived from an EMBL/GenBank/DDBJ whole genome shotgun (WGS) entry which is preliminary data.</text>
</comment>
<feature type="transmembrane region" description="Helical" evidence="1">
    <location>
        <begin position="44"/>
        <end position="62"/>
    </location>
</feature>
<keyword evidence="3" id="KW-1185">Reference proteome</keyword>
<evidence type="ECO:0000313" key="3">
    <source>
        <dbReference type="Proteomes" id="UP000597507"/>
    </source>
</evidence>
<accession>A0A8J2ZDB0</accession>
<organism evidence="2 3">
    <name type="scientific">Caldovatus sediminis</name>
    <dbReference type="NCBI Taxonomy" id="2041189"/>
    <lineage>
        <taxon>Bacteria</taxon>
        <taxon>Pseudomonadati</taxon>
        <taxon>Pseudomonadota</taxon>
        <taxon>Alphaproteobacteria</taxon>
        <taxon>Acetobacterales</taxon>
        <taxon>Roseomonadaceae</taxon>
        <taxon>Caldovatus</taxon>
    </lineage>
</organism>